<evidence type="ECO:0000256" key="1">
    <source>
        <dbReference type="ARBA" id="ARBA00005698"/>
    </source>
</evidence>
<proteinExistence type="inferred from homology"/>
<sequence length="190" mass="20742">MFMQLFFLYCAVMILGCGLLAVTMKNPVHCLLMVLVLFFHMAAVYLTLSAEFLAAVQVIVYAGAILVLYLFVLFLVSVREELTVERFVDSAFFGRTIAGGLAVILVGMLPAFTLGARGLWPLERVIEATHTKALAMELYTTNILPFEIAGLILLIAVIGGLTLARKNGVNHNRNDAADSVTDDSAKEVTR</sequence>
<feature type="transmembrane region" description="Helical" evidence="2">
    <location>
        <begin position="30"/>
        <end position="48"/>
    </location>
</feature>
<keyword evidence="2" id="KW-0472">Membrane</keyword>
<comment type="similarity">
    <text evidence="1 2">Belongs to the complex I subunit 6 family.</text>
</comment>
<feature type="transmembrane region" description="Helical" evidence="2">
    <location>
        <begin position="143"/>
        <end position="164"/>
    </location>
</feature>
<keyword evidence="2" id="KW-0812">Transmembrane</keyword>
<reference evidence="3" key="1">
    <citation type="submission" date="2020-12" db="EMBL/GenBank/DDBJ databases">
        <title>Desulfobium dissulfuricans gen. nov., sp. nov., a novel mesophilic, sulfate-reducing bacterium isolated from a deep-sea hydrothermal vent.</title>
        <authorList>
            <person name="Hashimoto Y."/>
            <person name="Tame A."/>
            <person name="Sawayama S."/>
            <person name="Miyazaki J."/>
            <person name="Takai K."/>
            <person name="Nakagawa S."/>
        </authorList>
    </citation>
    <scope>NUCLEOTIDE SEQUENCE</scope>
    <source>
        <strain evidence="3">GF1</strain>
    </source>
</reference>
<dbReference type="Proteomes" id="UP001063350">
    <property type="component" value="Chromosome"/>
</dbReference>
<dbReference type="EC" id="7.1.1.-" evidence="2"/>
<keyword evidence="4" id="KW-1185">Reference proteome</keyword>
<keyword evidence="2" id="KW-1003">Cell membrane</keyword>
<dbReference type="RefSeq" id="WP_267927401.1">
    <property type="nucleotide sequence ID" value="NZ_AP024233.1"/>
</dbReference>
<dbReference type="InterPro" id="IPR001457">
    <property type="entry name" value="NADH_UbQ/plastoQ_OxRdtase_su6"/>
</dbReference>
<dbReference type="InterPro" id="IPR042106">
    <property type="entry name" value="Nuo/plastoQ_OxRdtase_6_NuoJ"/>
</dbReference>
<comment type="function">
    <text evidence="2">NDH-1 shuttles electrons from NADH, via FMN and iron-sulfur (Fe-S) centers, to quinones in the respiratory chain. Couples the redox reaction to proton translocation (for every two electrons transferred, four hydrogen ions are translocated across the cytoplasmic membrane), and thus conserves the redox energy in a proton gradient.</text>
</comment>
<dbReference type="Gene3D" id="1.20.120.1200">
    <property type="entry name" value="NADH-ubiquinone/plastoquinone oxidoreductase chain 6, subunit NuoJ"/>
    <property type="match status" value="1"/>
</dbReference>
<keyword evidence="2" id="KW-0874">Quinone</keyword>
<evidence type="ECO:0000256" key="2">
    <source>
        <dbReference type="RuleBase" id="RU004429"/>
    </source>
</evidence>
<accession>A0A915U3H6</accession>
<dbReference type="PANTHER" id="PTHR33269:SF17">
    <property type="entry name" value="NADH-UBIQUINONE OXIDOREDUCTASE CHAIN 6"/>
    <property type="match status" value="1"/>
</dbReference>
<dbReference type="GO" id="GO:0005886">
    <property type="term" value="C:plasma membrane"/>
    <property type="evidence" value="ECO:0007669"/>
    <property type="project" value="UniProtKB-SubCell"/>
</dbReference>
<evidence type="ECO:0000313" key="3">
    <source>
        <dbReference type="EMBL" id="BCO10681.1"/>
    </source>
</evidence>
<dbReference type="GO" id="GO:0008137">
    <property type="term" value="F:NADH dehydrogenase (ubiquinone) activity"/>
    <property type="evidence" value="ECO:0007669"/>
    <property type="project" value="UniProtKB-UniRule"/>
</dbReference>
<dbReference type="AlphaFoldDB" id="A0A915U3H6"/>
<dbReference type="Pfam" id="PF00499">
    <property type="entry name" value="Oxidored_q3"/>
    <property type="match status" value="1"/>
</dbReference>
<dbReference type="PANTHER" id="PTHR33269">
    <property type="entry name" value="NADH-UBIQUINONE OXIDOREDUCTASE CHAIN 6"/>
    <property type="match status" value="1"/>
</dbReference>
<evidence type="ECO:0000313" key="4">
    <source>
        <dbReference type="Proteomes" id="UP001063350"/>
    </source>
</evidence>
<keyword evidence="2" id="KW-1133">Transmembrane helix</keyword>
<protein>
    <recommendedName>
        <fullName evidence="2">NADH-quinone oxidoreductase subunit J</fullName>
        <ecNumber evidence="2">7.1.1.-</ecNumber>
    </recommendedName>
</protein>
<dbReference type="KEGG" id="ddu:GF1_30570"/>
<keyword evidence="2" id="KW-0520">NAD</keyword>
<feature type="transmembrane region" description="Helical" evidence="2">
    <location>
        <begin position="6"/>
        <end position="23"/>
    </location>
</feature>
<dbReference type="EMBL" id="AP024233">
    <property type="protein sequence ID" value="BCO10681.1"/>
    <property type="molecule type" value="Genomic_DNA"/>
</dbReference>
<comment type="catalytic activity">
    <reaction evidence="2">
        <text>a quinone + NADH + 5 H(+)(in) = a quinol + NAD(+) + 4 H(+)(out)</text>
        <dbReference type="Rhea" id="RHEA:57888"/>
        <dbReference type="ChEBI" id="CHEBI:15378"/>
        <dbReference type="ChEBI" id="CHEBI:24646"/>
        <dbReference type="ChEBI" id="CHEBI:57540"/>
        <dbReference type="ChEBI" id="CHEBI:57945"/>
        <dbReference type="ChEBI" id="CHEBI:132124"/>
    </reaction>
</comment>
<gene>
    <name evidence="3" type="ORF">GF1_30570</name>
</gene>
<dbReference type="GO" id="GO:0048038">
    <property type="term" value="F:quinone binding"/>
    <property type="evidence" value="ECO:0007669"/>
    <property type="project" value="UniProtKB-UniRule"/>
</dbReference>
<comment type="subcellular location">
    <subcellularLocation>
        <location evidence="2">Cell membrane</location>
        <topology evidence="2">Multi-pass membrane protein</topology>
    </subcellularLocation>
</comment>
<name>A0A915U3H6_9BACT</name>
<feature type="transmembrane region" description="Helical" evidence="2">
    <location>
        <begin position="54"/>
        <end position="76"/>
    </location>
</feature>
<feature type="transmembrane region" description="Helical" evidence="2">
    <location>
        <begin position="97"/>
        <end position="120"/>
    </location>
</feature>
<organism evidence="3 4">
    <name type="scientific">Desulfolithobacter dissulfuricans</name>
    <dbReference type="NCBI Taxonomy" id="2795293"/>
    <lineage>
        <taxon>Bacteria</taxon>
        <taxon>Pseudomonadati</taxon>
        <taxon>Thermodesulfobacteriota</taxon>
        <taxon>Desulfobulbia</taxon>
        <taxon>Desulfobulbales</taxon>
        <taxon>Desulfobulbaceae</taxon>
        <taxon>Desulfolithobacter</taxon>
    </lineage>
</organism>